<comment type="caution">
    <text evidence="2">The sequence shown here is derived from an EMBL/GenBank/DDBJ whole genome shotgun (WGS) entry which is preliminary data.</text>
</comment>
<proteinExistence type="predicted"/>
<dbReference type="SMART" id="SM00696">
    <property type="entry name" value="DM9"/>
    <property type="match status" value="1"/>
</dbReference>
<feature type="compositionally biased region" description="Pro residues" evidence="1">
    <location>
        <begin position="14"/>
        <end position="26"/>
    </location>
</feature>
<evidence type="ECO:0000256" key="1">
    <source>
        <dbReference type="SAM" id="MobiDB-lite"/>
    </source>
</evidence>
<dbReference type="PANTHER" id="PTHR31649">
    <property type="entry name" value="AGAP009604-PA"/>
    <property type="match status" value="1"/>
</dbReference>
<dbReference type="Pfam" id="PF11901">
    <property type="entry name" value="DM9"/>
    <property type="match status" value="1"/>
</dbReference>
<evidence type="ECO:0008006" key="4">
    <source>
        <dbReference type="Google" id="ProtNLM"/>
    </source>
</evidence>
<dbReference type="InterPro" id="IPR006616">
    <property type="entry name" value="DM9_repeat"/>
</dbReference>
<organism evidence="2 3">
    <name type="scientific">Lentinula raphanica</name>
    <dbReference type="NCBI Taxonomy" id="153919"/>
    <lineage>
        <taxon>Eukaryota</taxon>
        <taxon>Fungi</taxon>
        <taxon>Dikarya</taxon>
        <taxon>Basidiomycota</taxon>
        <taxon>Agaricomycotina</taxon>
        <taxon>Agaricomycetes</taxon>
        <taxon>Agaricomycetidae</taxon>
        <taxon>Agaricales</taxon>
        <taxon>Marasmiineae</taxon>
        <taxon>Omphalotaceae</taxon>
        <taxon>Lentinula</taxon>
    </lineage>
</organism>
<dbReference type="AlphaFoldDB" id="A0AA38UHF8"/>
<dbReference type="EMBL" id="MU806185">
    <property type="protein sequence ID" value="KAJ3838397.1"/>
    <property type="molecule type" value="Genomic_DNA"/>
</dbReference>
<evidence type="ECO:0000313" key="2">
    <source>
        <dbReference type="EMBL" id="KAJ3838397.1"/>
    </source>
</evidence>
<evidence type="ECO:0000313" key="3">
    <source>
        <dbReference type="Proteomes" id="UP001163846"/>
    </source>
</evidence>
<gene>
    <name evidence="2" type="ORF">F5878DRAFT_173382</name>
</gene>
<name>A0AA38UHF8_9AGAR</name>
<protein>
    <recommendedName>
        <fullName evidence="4">DUF3421 domain-containing protein</fullName>
    </recommendedName>
</protein>
<dbReference type="PANTHER" id="PTHR31649:SF1">
    <property type="entry name" value="FARNESOIC ACID O-METHYL TRANSFERASE DOMAIN-CONTAINING PROTEIN"/>
    <property type="match status" value="1"/>
</dbReference>
<dbReference type="Proteomes" id="UP001163846">
    <property type="component" value="Unassembled WGS sequence"/>
</dbReference>
<keyword evidence="3" id="KW-1185">Reference proteome</keyword>
<feature type="region of interest" description="Disordered" evidence="1">
    <location>
        <begin position="1"/>
        <end position="26"/>
    </location>
</feature>
<accession>A0AA38UHF8</accession>
<sequence length="181" mass="19774">MHFPQAPGQDPRAIPGPPAYNYQPPPVPSSGFRVPLNENSAFPAQHSPFSYDADGVSPIFIGSAIFPNSVHPCKIVPALDPKCMVPYGGREHHHRGRYDLLPFDPNTMELVRTSHGQIPSGRRPVEGGYEEDGTKLYHGIATVSGVRVPGKTAPHLGGCNVSFAGGEHIIHQDYEILCWRY</sequence>
<reference evidence="2" key="1">
    <citation type="submission" date="2022-08" db="EMBL/GenBank/DDBJ databases">
        <authorList>
            <consortium name="DOE Joint Genome Institute"/>
            <person name="Min B."/>
            <person name="Riley R."/>
            <person name="Sierra-Patev S."/>
            <person name="Naranjo-Ortiz M."/>
            <person name="Looney B."/>
            <person name="Konkel Z."/>
            <person name="Slot J.C."/>
            <person name="Sakamoto Y."/>
            <person name="Steenwyk J.L."/>
            <person name="Rokas A."/>
            <person name="Carro J."/>
            <person name="Camarero S."/>
            <person name="Ferreira P."/>
            <person name="Molpeceres G."/>
            <person name="Ruiz-Duenas F.J."/>
            <person name="Serrano A."/>
            <person name="Henrissat B."/>
            <person name="Drula E."/>
            <person name="Hughes K.W."/>
            <person name="Mata J.L."/>
            <person name="Ishikawa N.K."/>
            <person name="Vargas-Isla R."/>
            <person name="Ushijima S."/>
            <person name="Smith C.A."/>
            <person name="Ahrendt S."/>
            <person name="Andreopoulos W."/>
            <person name="He G."/>
            <person name="Labutti K."/>
            <person name="Lipzen A."/>
            <person name="Ng V."/>
            <person name="Sandor L."/>
            <person name="Barry K."/>
            <person name="Martinez A.T."/>
            <person name="Xiao Y."/>
            <person name="Gibbons J.G."/>
            <person name="Terashima K."/>
            <person name="Hibbett D.S."/>
            <person name="Grigoriev I.V."/>
        </authorList>
    </citation>
    <scope>NUCLEOTIDE SEQUENCE</scope>
    <source>
        <strain evidence="2">TFB9207</strain>
    </source>
</reference>